<proteinExistence type="predicted"/>
<organism evidence="1 2">
    <name type="scientific">Dioscorea zingiberensis</name>
    <dbReference type="NCBI Taxonomy" id="325984"/>
    <lineage>
        <taxon>Eukaryota</taxon>
        <taxon>Viridiplantae</taxon>
        <taxon>Streptophyta</taxon>
        <taxon>Embryophyta</taxon>
        <taxon>Tracheophyta</taxon>
        <taxon>Spermatophyta</taxon>
        <taxon>Magnoliopsida</taxon>
        <taxon>Liliopsida</taxon>
        <taxon>Dioscoreales</taxon>
        <taxon>Dioscoreaceae</taxon>
        <taxon>Dioscorea</taxon>
    </lineage>
</organism>
<sequence>MASKKDDIVILRIDGEDLKEFIESPQFEPQMIAIFSRMDSANASLCQCITMALEQLTVEHGMPPSSDPWVFHNVVEPSLQSLSLDQLSPVSQEIFLEEFQKLIESITLQLQEKPVIVAHTENIFDGSGIKKLLSDKDELNKILEVAWRDLPKDEHQKISDSLHVALDGMADSADLPPYGTICQVDTIVNEVLSTLNTDDHLSTLGENDFKKTMTETLGRIMSQLEESPVFISSNSVIHEPLVSSAISPPLSSTEIHSETQKGSV</sequence>
<dbReference type="EMBL" id="JAGGNH010000007">
    <property type="protein sequence ID" value="KAJ0966971.1"/>
    <property type="molecule type" value="Genomic_DNA"/>
</dbReference>
<dbReference type="PANTHER" id="PTHR34574">
    <property type="entry name" value="CALCIUM-BINDING EF-HAND FAMILY PROTEIN-RELATED"/>
    <property type="match status" value="1"/>
</dbReference>
<dbReference type="PANTHER" id="PTHR34574:SF13">
    <property type="entry name" value="EF-HAND DOMAIN-CONTAINING PROTEIN"/>
    <property type="match status" value="1"/>
</dbReference>
<dbReference type="AlphaFoldDB" id="A0A9D5C5E8"/>
<accession>A0A9D5C5E8</accession>
<name>A0A9D5C5E8_9LILI</name>
<gene>
    <name evidence="1" type="ORF">J5N97_023888</name>
</gene>
<evidence type="ECO:0000313" key="2">
    <source>
        <dbReference type="Proteomes" id="UP001085076"/>
    </source>
</evidence>
<keyword evidence="2" id="KW-1185">Reference proteome</keyword>
<dbReference type="OrthoDB" id="1881481at2759"/>
<dbReference type="Proteomes" id="UP001085076">
    <property type="component" value="Miscellaneous, Linkage group lg07"/>
</dbReference>
<reference evidence="1" key="1">
    <citation type="submission" date="2021-03" db="EMBL/GenBank/DDBJ databases">
        <authorList>
            <person name="Li Z."/>
            <person name="Yang C."/>
        </authorList>
    </citation>
    <scope>NUCLEOTIDE SEQUENCE</scope>
    <source>
        <strain evidence="1">Dzin_1.0</strain>
        <tissue evidence="1">Leaf</tissue>
    </source>
</reference>
<comment type="caution">
    <text evidence="1">The sequence shown here is derived from an EMBL/GenBank/DDBJ whole genome shotgun (WGS) entry which is preliminary data.</text>
</comment>
<reference evidence="1" key="2">
    <citation type="journal article" date="2022" name="Hortic Res">
        <title>The genome of Dioscorea zingiberensis sheds light on the biosynthesis, origin and evolution of the medicinally important diosgenin saponins.</title>
        <authorList>
            <person name="Li Y."/>
            <person name="Tan C."/>
            <person name="Li Z."/>
            <person name="Guo J."/>
            <person name="Li S."/>
            <person name="Chen X."/>
            <person name="Wang C."/>
            <person name="Dai X."/>
            <person name="Yang H."/>
            <person name="Song W."/>
            <person name="Hou L."/>
            <person name="Xu J."/>
            <person name="Tong Z."/>
            <person name="Xu A."/>
            <person name="Yuan X."/>
            <person name="Wang W."/>
            <person name="Yang Q."/>
            <person name="Chen L."/>
            <person name="Sun Z."/>
            <person name="Wang K."/>
            <person name="Pan B."/>
            <person name="Chen J."/>
            <person name="Bao Y."/>
            <person name="Liu F."/>
            <person name="Qi X."/>
            <person name="Gang D.R."/>
            <person name="Wen J."/>
            <person name="Li J."/>
        </authorList>
    </citation>
    <scope>NUCLEOTIDE SEQUENCE</scope>
    <source>
        <strain evidence="1">Dzin_1.0</strain>
    </source>
</reference>
<evidence type="ECO:0000313" key="1">
    <source>
        <dbReference type="EMBL" id="KAJ0966971.1"/>
    </source>
</evidence>
<protein>
    <submittedName>
        <fullName evidence="1">Uncharacterized protein</fullName>
    </submittedName>
</protein>